<accession>A0A9E8A0N9</accession>
<proteinExistence type="predicted"/>
<protein>
    <submittedName>
        <fullName evidence="2">GDYXXLXY domain-containing protein</fullName>
    </submittedName>
</protein>
<evidence type="ECO:0000313" key="2">
    <source>
        <dbReference type="EMBL" id="UZF89401.1"/>
    </source>
</evidence>
<evidence type="ECO:0000256" key="1">
    <source>
        <dbReference type="SAM" id="Phobius"/>
    </source>
</evidence>
<feature type="transmembrane region" description="Helical" evidence="1">
    <location>
        <begin position="15"/>
        <end position="34"/>
    </location>
</feature>
<keyword evidence="1" id="KW-1133">Transmembrane helix</keyword>
<dbReference type="EMBL" id="CP102774">
    <property type="protein sequence ID" value="UZF89401.1"/>
    <property type="molecule type" value="Genomic_DNA"/>
</dbReference>
<name>A0A9E8A0N9_9HYPH</name>
<sequence length="205" mass="22069">MRALSADALVGKVPLLWRALATALLLVLVLFALVEQRAQILRGGTEIRLRTVPIDPRDLFRGDYVVLNYPISTVEADTVGKADFERGERVYVSLGRDEQGFAKAIGVSRDWPKAGEGTVVIAGRVTATSTCATNADGVFDCSGRRNRLGIAYGLESYFVPQGEGKAIETTDKARIEVVAAVSSSGEAAIKRLLIDGKPVYAEPPY</sequence>
<keyword evidence="1" id="KW-0812">Transmembrane</keyword>
<gene>
    <name evidence="2" type="ORF">NWE54_11725</name>
</gene>
<reference evidence="2" key="1">
    <citation type="submission" date="2022-08" db="EMBL/GenBank/DDBJ databases">
        <title>Complete Genome Sequences of 2 Bosea sp. soil isolates.</title>
        <authorList>
            <person name="Alvarez Arevalo M."/>
            <person name="Sterndorff E.B."/>
            <person name="Faurdal D."/>
            <person name="Joergensen T.S."/>
            <person name="Weber T."/>
        </authorList>
    </citation>
    <scope>NUCLEOTIDE SEQUENCE</scope>
    <source>
        <strain evidence="2">NBC_00436</strain>
    </source>
</reference>
<dbReference type="AlphaFoldDB" id="A0A9E8A0N9"/>
<keyword evidence="1" id="KW-0472">Membrane</keyword>
<organism evidence="2">
    <name type="scientific">Bosea sp. NBC_00436</name>
    <dbReference type="NCBI Taxonomy" id="2969620"/>
    <lineage>
        <taxon>Bacteria</taxon>
        <taxon>Pseudomonadati</taxon>
        <taxon>Pseudomonadota</taxon>
        <taxon>Alphaproteobacteria</taxon>
        <taxon>Hyphomicrobiales</taxon>
        <taxon>Boseaceae</taxon>
        <taxon>Bosea</taxon>
    </lineage>
</organism>
<dbReference type="InterPro" id="IPR025833">
    <property type="entry name" value="GDYXXLXY"/>
</dbReference>
<dbReference type="Pfam" id="PF14345">
    <property type="entry name" value="GDYXXLXY"/>
    <property type="match status" value="1"/>
</dbReference>